<feature type="transmembrane region" description="Helical" evidence="1">
    <location>
        <begin position="156"/>
        <end position="175"/>
    </location>
</feature>
<gene>
    <name evidence="2" type="ORF">GGX14DRAFT_397552</name>
</gene>
<comment type="caution">
    <text evidence="2">The sequence shown here is derived from an EMBL/GenBank/DDBJ whole genome shotgun (WGS) entry which is preliminary data.</text>
</comment>
<reference evidence="2" key="1">
    <citation type="submission" date="2023-03" db="EMBL/GenBank/DDBJ databases">
        <title>Massive genome expansion in bonnet fungi (Mycena s.s.) driven by repeated elements and novel gene families across ecological guilds.</title>
        <authorList>
            <consortium name="Lawrence Berkeley National Laboratory"/>
            <person name="Harder C.B."/>
            <person name="Miyauchi S."/>
            <person name="Viragh M."/>
            <person name="Kuo A."/>
            <person name="Thoen E."/>
            <person name="Andreopoulos B."/>
            <person name="Lu D."/>
            <person name="Skrede I."/>
            <person name="Drula E."/>
            <person name="Henrissat B."/>
            <person name="Morin E."/>
            <person name="Kohler A."/>
            <person name="Barry K."/>
            <person name="LaButti K."/>
            <person name="Morin E."/>
            <person name="Salamov A."/>
            <person name="Lipzen A."/>
            <person name="Mereny Z."/>
            <person name="Hegedus B."/>
            <person name="Baldrian P."/>
            <person name="Stursova M."/>
            <person name="Weitz H."/>
            <person name="Taylor A."/>
            <person name="Grigoriev I.V."/>
            <person name="Nagy L.G."/>
            <person name="Martin F."/>
            <person name="Kauserud H."/>
        </authorList>
    </citation>
    <scope>NUCLEOTIDE SEQUENCE</scope>
    <source>
        <strain evidence="2">9144</strain>
    </source>
</reference>
<dbReference type="Proteomes" id="UP001219525">
    <property type="component" value="Unassembled WGS sequence"/>
</dbReference>
<name>A0AAD6VBX7_9AGAR</name>
<keyword evidence="3" id="KW-1185">Reference proteome</keyword>
<protein>
    <submittedName>
        <fullName evidence="2">Uncharacterized protein</fullName>
    </submittedName>
</protein>
<feature type="transmembrane region" description="Helical" evidence="1">
    <location>
        <begin position="205"/>
        <end position="231"/>
    </location>
</feature>
<feature type="transmembrane region" description="Helical" evidence="1">
    <location>
        <begin position="103"/>
        <end position="124"/>
    </location>
</feature>
<accession>A0AAD6VBX7</accession>
<keyword evidence="1" id="KW-0812">Transmembrane</keyword>
<keyword evidence="1" id="KW-0472">Membrane</keyword>
<keyword evidence="1" id="KW-1133">Transmembrane helix</keyword>
<feature type="transmembrane region" description="Helical" evidence="1">
    <location>
        <begin position="251"/>
        <end position="274"/>
    </location>
</feature>
<evidence type="ECO:0000313" key="2">
    <source>
        <dbReference type="EMBL" id="KAJ7205413.1"/>
    </source>
</evidence>
<sequence>MLIAWSTTSPRSYYRLLFLQIIFIMIGVLISIRRNQISISDAEFAVLLTRSPICTYCTLLVLPRLLLKTLALRVKSAVHNMKRLPTDSAVAWKELMKDLNCQAVLDGLCGVLILVVCLALDISVRLNGITKAYSSIPCGTGECWHSQASHLDAGTVYRWILLVVASLVIYECVLVRHKRLRWKLMRTLAARHPSIRKTFYWKRGVCGFCATWYIAAKLHPWIPFVYVAILFEGWSRKLNIWTVEPDFVFSYGQFLALGPAVPVAWKCLALAIHYRSSIGNVPKLFVGDVIWIVSGRGEPWGADEPEIDDVWNAFPADVLAVEPGLPFHVPKLPAAQSATGRRRLRRREKGSASCAHLILPEIDLGESSLADFICSSE</sequence>
<dbReference type="EMBL" id="JARJCW010000043">
    <property type="protein sequence ID" value="KAJ7205413.1"/>
    <property type="molecule type" value="Genomic_DNA"/>
</dbReference>
<dbReference type="AlphaFoldDB" id="A0AAD6VBX7"/>
<organism evidence="2 3">
    <name type="scientific">Mycena pura</name>
    <dbReference type="NCBI Taxonomy" id="153505"/>
    <lineage>
        <taxon>Eukaryota</taxon>
        <taxon>Fungi</taxon>
        <taxon>Dikarya</taxon>
        <taxon>Basidiomycota</taxon>
        <taxon>Agaricomycotina</taxon>
        <taxon>Agaricomycetes</taxon>
        <taxon>Agaricomycetidae</taxon>
        <taxon>Agaricales</taxon>
        <taxon>Marasmiineae</taxon>
        <taxon>Mycenaceae</taxon>
        <taxon>Mycena</taxon>
    </lineage>
</organism>
<evidence type="ECO:0000313" key="3">
    <source>
        <dbReference type="Proteomes" id="UP001219525"/>
    </source>
</evidence>
<feature type="transmembrane region" description="Helical" evidence="1">
    <location>
        <begin position="12"/>
        <end position="32"/>
    </location>
</feature>
<evidence type="ECO:0000256" key="1">
    <source>
        <dbReference type="SAM" id="Phobius"/>
    </source>
</evidence>
<proteinExistence type="predicted"/>
<feature type="transmembrane region" description="Helical" evidence="1">
    <location>
        <begin position="44"/>
        <end position="67"/>
    </location>
</feature>